<accession>A0A158DYS1</accession>
<dbReference type="Proteomes" id="UP000054978">
    <property type="component" value="Unassembled WGS sequence"/>
</dbReference>
<evidence type="ECO:0000313" key="1">
    <source>
        <dbReference type="EMBL" id="SAK99762.1"/>
    </source>
</evidence>
<organism evidence="1 2">
    <name type="scientific">Caballeronia ptereochthonis</name>
    <dbReference type="NCBI Taxonomy" id="1777144"/>
    <lineage>
        <taxon>Bacteria</taxon>
        <taxon>Pseudomonadati</taxon>
        <taxon>Pseudomonadota</taxon>
        <taxon>Betaproteobacteria</taxon>
        <taxon>Burkholderiales</taxon>
        <taxon>Burkholderiaceae</taxon>
        <taxon>Caballeronia</taxon>
    </lineage>
</organism>
<dbReference type="EMBL" id="FCOB02000041">
    <property type="protein sequence ID" value="SAK99762.1"/>
    <property type="molecule type" value="Genomic_DNA"/>
</dbReference>
<proteinExistence type="predicted"/>
<comment type="caution">
    <text evidence="1">The sequence shown here is derived from an EMBL/GenBank/DDBJ whole genome shotgun (WGS) entry which is preliminary data.</text>
</comment>
<protein>
    <submittedName>
        <fullName evidence="1">Uncharacterized protein</fullName>
    </submittedName>
</protein>
<reference evidence="1" key="1">
    <citation type="submission" date="2016-01" db="EMBL/GenBank/DDBJ databases">
        <authorList>
            <person name="Peeters C."/>
        </authorList>
    </citation>
    <scope>NUCLEOTIDE SEQUENCE [LARGE SCALE GENOMIC DNA]</scope>
    <source>
        <strain evidence="1">LMG 29326</strain>
    </source>
</reference>
<sequence>MFVVVVASVTLNDPMLRQGAATLAADGRDSLDQRLKLSDVVAVGAGQYHRERDALRFGDEVML</sequence>
<keyword evidence="2" id="KW-1185">Reference proteome</keyword>
<dbReference type="AlphaFoldDB" id="A0A158DYS1"/>
<name>A0A158DYS1_9BURK</name>
<gene>
    <name evidence="1" type="ORF">AWB83_06141</name>
</gene>
<evidence type="ECO:0000313" key="2">
    <source>
        <dbReference type="Proteomes" id="UP000054978"/>
    </source>
</evidence>